<feature type="domain" description="Resolvase/invertase-type recombinase catalytic" evidence="2">
    <location>
        <begin position="3"/>
        <end position="149"/>
    </location>
</feature>
<dbReference type="AlphaFoldDB" id="A0A0G1PNX2"/>
<accession>A0A0G1PNX2</accession>
<comment type="caution">
    <text evidence="4">The sequence shown here is derived from an EMBL/GenBank/DDBJ whole genome shotgun (WGS) entry which is preliminary data.</text>
</comment>
<evidence type="ECO:0000313" key="5">
    <source>
        <dbReference type="Proteomes" id="UP000034705"/>
    </source>
</evidence>
<dbReference type="GO" id="GO:0003677">
    <property type="term" value="F:DNA binding"/>
    <property type="evidence" value="ECO:0007669"/>
    <property type="project" value="InterPro"/>
</dbReference>
<organism evidence="4 5">
    <name type="scientific">Candidatus Uhrbacteria bacterium GW2011_GWF2_46_218</name>
    <dbReference type="NCBI Taxonomy" id="1619001"/>
    <lineage>
        <taxon>Bacteria</taxon>
        <taxon>Candidatus Uhriibacteriota</taxon>
    </lineage>
</organism>
<dbReference type="Proteomes" id="UP000034705">
    <property type="component" value="Unassembled WGS sequence"/>
</dbReference>
<dbReference type="PROSITE" id="PS51736">
    <property type="entry name" value="RECOMBINASES_3"/>
    <property type="match status" value="1"/>
</dbReference>
<evidence type="ECO:0000259" key="2">
    <source>
        <dbReference type="PROSITE" id="PS51736"/>
    </source>
</evidence>
<sequence>MKNFVIYARKSSESEDRQVLSIEAQVDEMTDIAQRLGLRVVKTYREAQSASKLGRPKFAEMMQEVLDKKIDGVLCWKLDRLARNPIDGGQVIWALKEQNLVIQTPAQLYSADNENQIMLYLEFGMAQKYTDDLSKNVKRGNLQKMKQGGWCGVAPIGYLNKLDDHSIIPDPDRFPIIRKVWDLILEGKSTEEARDILNKEFGFKTITRKRVGGRPLSRSGMYHMLRNPFYYGCIRRKHDGQVSEYQGAYKAMISEQEFWKVQKRLGEPVPRPQTRNFAYTGLIRCQECGCLFTAYGILKMSGKHYVYYRCTKKKENIDCKQAQINEKDLEAQIVDLLSQMTIPEQFAQWAIRWLRYIHENQIDTLSTTRESLQKTYNNTQRSIDNLTNALIGELISEEEYKKKKQELLEERDRLKAKLDDQEQTSDHWIDQMEKTFLFAQEAKARFDSGSPDVKKQIVHALGSNFVIFNKKLSLDMEPVWKLFSQNSPQLYKDLTLVELDGNGMFKHKTATSAAVLSRWQGR</sequence>
<protein>
    <submittedName>
        <fullName evidence="4">Resolvase domain-containing protein</fullName>
    </submittedName>
</protein>
<evidence type="ECO:0000256" key="1">
    <source>
        <dbReference type="SAM" id="Coils"/>
    </source>
</evidence>
<dbReference type="Pfam" id="PF00239">
    <property type="entry name" value="Resolvase"/>
    <property type="match status" value="1"/>
</dbReference>
<dbReference type="InterPro" id="IPR025827">
    <property type="entry name" value="Zn_ribbon_recom_dom"/>
</dbReference>
<keyword evidence="1" id="KW-0175">Coiled coil</keyword>
<dbReference type="PROSITE" id="PS51737">
    <property type="entry name" value="RECOMBINASE_DNA_BIND"/>
    <property type="match status" value="1"/>
</dbReference>
<dbReference type="Pfam" id="PF13408">
    <property type="entry name" value="Zn_ribbon_recom"/>
    <property type="match status" value="1"/>
</dbReference>
<dbReference type="Gene3D" id="3.90.1750.20">
    <property type="entry name" value="Putative Large Serine Recombinase, Chain B, Domain 2"/>
    <property type="match status" value="1"/>
</dbReference>
<feature type="coiled-coil region" evidence="1">
    <location>
        <begin position="312"/>
        <end position="339"/>
    </location>
</feature>
<name>A0A0G1PNX2_9BACT</name>
<dbReference type="PANTHER" id="PTHR30461">
    <property type="entry name" value="DNA-INVERTASE FROM LAMBDOID PROPHAGE"/>
    <property type="match status" value="1"/>
</dbReference>
<dbReference type="Gene3D" id="3.40.50.1390">
    <property type="entry name" value="Resolvase, N-terminal catalytic domain"/>
    <property type="match status" value="1"/>
</dbReference>
<dbReference type="EMBL" id="LCMG01000001">
    <property type="protein sequence ID" value="KKU34382.1"/>
    <property type="molecule type" value="Genomic_DNA"/>
</dbReference>
<dbReference type="InterPro" id="IPR011109">
    <property type="entry name" value="DNA_bind_recombinase_dom"/>
</dbReference>
<dbReference type="SMART" id="SM00857">
    <property type="entry name" value="Resolvase"/>
    <property type="match status" value="1"/>
</dbReference>
<dbReference type="SUPFAM" id="SSF53041">
    <property type="entry name" value="Resolvase-like"/>
    <property type="match status" value="1"/>
</dbReference>
<evidence type="ECO:0000259" key="3">
    <source>
        <dbReference type="PROSITE" id="PS51737"/>
    </source>
</evidence>
<feature type="domain" description="Recombinase" evidence="3">
    <location>
        <begin position="155"/>
        <end position="271"/>
    </location>
</feature>
<dbReference type="InterPro" id="IPR038109">
    <property type="entry name" value="DNA_bind_recomb_sf"/>
</dbReference>
<dbReference type="CDD" id="cd00338">
    <property type="entry name" value="Ser_Recombinase"/>
    <property type="match status" value="1"/>
</dbReference>
<dbReference type="Pfam" id="PF07508">
    <property type="entry name" value="Recombinase"/>
    <property type="match status" value="1"/>
</dbReference>
<dbReference type="InterPro" id="IPR036162">
    <property type="entry name" value="Resolvase-like_N_sf"/>
</dbReference>
<reference evidence="4 5" key="1">
    <citation type="journal article" date="2015" name="Nature">
        <title>rRNA introns, odd ribosomes, and small enigmatic genomes across a large radiation of phyla.</title>
        <authorList>
            <person name="Brown C.T."/>
            <person name="Hug L.A."/>
            <person name="Thomas B.C."/>
            <person name="Sharon I."/>
            <person name="Castelle C.J."/>
            <person name="Singh A."/>
            <person name="Wilkins M.J."/>
            <person name="Williams K.H."/>
            <person name="Banfield J.F."/>
        </authorList>
    </citation>
    <scope>NUCLEOTIDE SEQUENCE [LARGE SCALE GENOMIC DNA]</scope>
</reference>
<gene>
    <name evidence="4" type="ORF">UX45_C0001G0091</name>
</gene>
<proteinExistence type="predicted"/>
<dbReference type="GO" id="GO:0000150">
    <property type="term" value="F:DNA strand exchange activity"/>
    <property type="evidence" value="ECO:0007669"/>
    <property type="project" value="InterPro"/>
</dbReference>
<feature type="coiled-coil region" evidence="1">
    <location>
        <begin position="369"/>
        <end position="431"/>
    </location>
</feature>
<dbReference type="PANTHER" id="PTHR30461:SF23">
    <property type="entry name" value="DNA RECOMBINASE-RELATED"/>
    <property type="match status" value="1"/>
</dbReference>
<evidence type="ECO:0000313" key="4">
    <source>
        <dbReference type="EMBL" id="KKU34382.1"/>
    </source>
</evidence>
<dbReference type="InterPro" id="IPR006119">
    <property type="entry name" value="Resolv_N"/>
</dbReference>
<dbReference type="InterPro" id="IPR050639">
    <property type="entry name" value="SSR_resolvase"/>
</dbReference>